<dbReference type="InterPro" id="IPR010791">
    <property type="entry name" value="AttH_dom"/>
</dbReference>
<accession>A0ABY7LN60</accession>
<name>A0ABY7LN60_9BACT</name>
<evidence type="ECO:0000259" key="3">
    <source>
        <dbReference type="Pfam" id="PF07143"/>
    </source>
</evidence>
<feature type="signal peptide" evidence="2">
    <location>
        <begin position="1"/>
        <end position="21"/>
    </location>
</feature>
<sequence length="390" mass="44065">MKNLLLAALFLVFATSGCALKPTNKYDVFTERAQLPQEEAVHKQNSLEWWYFTGHLRDVKTGEQFGVEYVFFHFNITGKKDWQMVNFAVTDPQTKQFRYDYKVERLPKLLDSALPVSLQMQKDDQRWTLAGVTGEYQLQGRMASHKGYAINLSTKPQKPVLLHSGTGYENYGDVAKAGYYSYPRLATTGTIEVDGKVHEVTGDLWYDRQWNCNSVTNKGIGWDWFSLQLDEPAAAVAGTASAPGNVTRHEIMTYQLFDRNSSKVVNGGTYNGPQPGQAVDLEAKDFQLEVLEYWTSPHSKLRYPSKWRLRIPSQQYDLTITPLVPDQELTLKLFAGIKMRYWEGMCRVEGTHNGKPVQGNSYVELTNRGKAGKDPLTPQPTATTGSPAAR</sequence>
<keyword evidence="5" id="KW-1185">Reference proteome</keyword>
<gene>
    <name evidence="4" type="ORF">O3303_15765</name>
</gene>
<dbReference type="Gene3D" id="2.40.370.10">
    <property type="entry name" value="AttH-like domain"/>
    <property type="match status" value="2"/>
</dbReference>
<dbReference type="SUPFAM" id="SSF159245">
    <property type="entry name" value="AttH-like"/>
    <property type="match status" value="1"/>
</dbReference>
<dbReference type="EMBL" id="CP114767">
    <property type="protein sequence ID" value="WBA41264.1"/>
    <property type="molecule type" value="Genomic_DNA"/>
</dbReference>
<proteinExistence type="predicted"/>
<dbReference type="PANTHER" id="PTHR38591:SF1">
    <property type="entry name" value="BLL1000 PROTEIN"/>
    <property type="match status" value="1"/>
</dbReference>
<feature type="chain" id="PRO_5047548847" description="AttH domain-containing protein" evidence="2">
    <location>
        <begin position="22"/>
        <end position="390"/>
    </location>
</feature>
<dbReference type="Pfam" id="PF07143">
    <property type="entry name" value="CrtC"/>
    <property type="match status" value="1"/>
</dbReference>
<protein>
    <recommendedName>
        <fullName evidence="3">AttH domain-containing protein</fullName>
    </recommendedName>
</protein>
<feature type="domain" description="AttH" evidence="3">
    <location>
        <begin position="48"/>
        <end position="211"/>
    </location>
</feature>
<dbReference type="Proteomes" id="UP001211005">
    <property type="component" value="Chromosome"/>
</dbReference>
<feature type="compositionally biased region" description="Polar residues" evidence="1">
    <location>
        <begin position="379"/>
        <end position="390"/>
    </location>
</feature>
<organism evidence="4 5">
    <name type="scientific">Hymenobacter canadensis</name>
    <dbReference type="NCBI Taxonomy" id="2999067"/>
    <lineage>
        <taxon>Bacteria</taxon>
        <taxon>Pseudomonadati</taxon>
        <taxon>Bacteroidota</taxon>
        <taxon>Cytophagia</taxon>
        <taxon>Cytophagales</taxon>
        <taxon>Hymenobacteraceae</taxon>
        <taxon>Hymenobacter</taxon>
    </lineage>
</organism>
<dbReference type="InterPro" id="IPR023374">
    <property type="entry name" value="AttH-like_dom_sf"/>
</dbReference>
<evidence type="ECO:0000256" key="1">
    <source>
        <dbReference type="SAM" id="MobiDB-lite"/>
    </source>
</evidence>
<dbReference type="PANTHER" id="PTHR38591">
    <property type="entry name" value="HYDROLASE"/>
    <property type="match status" value="1"/>
</dbReference>
<dbReference type="PROSITE" id="PS51257">
    <property type="entry name" value="PROKAR_LIPOPROTEIN"/>
    <property type="match status" value="1"/>
</dbReference>
<dbReference type="RefSeq" id="WP_269559340.1">
    <property type="nucleotide sequence ID" value="NZ_CP114767.1"/>
</dbReference>
<dbReference type="Pfam" id="PF17186">
    <property type="entry name" value="Lipocalin_9"/>
    <property type="match status" value="1"/>
</dbReference>
<evidence type="ECO:0000313" key="4">
    <source>
        <dbReference type="EMBL" id="WBA41264.1"/>
    </source>
</evidence>
<evidence type="ECO:0000313" key="5">
    <source>
        <dbReference type="Proteomes" id="UP001211005"/>
    </source>
</evidence>
<reference evidence="4 5" key="1">
    <citation type="submission" date="2022-12" db="EMBL/GenBank/DDBJ databases">
        <title>Hymenobacter canadensis sp. nov. isolated from lake water of the Cambridge Bay, Canada.</title>
        <authorList>
            <person name="Kim W.H."/>
            <person name="Lee Y.M."/>
        </authorList>
    </citation>
    <scope>NUCLEOTIDE SEQUENCE [LARGE SCALE GENOMIC DNA]</scope>
    <source>
        <strain evidence="4 5">PAMC 29467</strain>
    </source>
</reference>
<feature type="region of interest" description="Disordered" evidence="1">
    <location>
        <begin position="367"/>
        <end position="390"/>
    </location>
</feature>
<evidence type="ECO:0000256" key="2">
    <source>
        <dbReference type="SAM" id="SignalP"/>
    </source>
</evidence>
<keyword evidence="2" id="KW-0732">Signal</keyword>